<organism evidence="3 4">
    <name type="scientific">Toxocara canis</name>
    <name type="common">Canine roundworm</name>
    <dbReference type="NCBI Taxonomy" id="6265"/>
    <lineage>
        <taxon>Eukaryota</taxon>
        <taxon>Metazoa</taxon>
        <taxon>Ecdysozoa</taxon>
        <taxon>Nematoda</taxon>
        <taxon>Chromadorea</taxon>
        <taxon>Rhabditida</taxon>
        <taxon>Spirurina</taxon>
        <taxon>Ascaridomorpha</taxon>
        <taxon>Ascaridoidea</taxon>
        <taxon>Toxocaridae</taxon>
        <taxon>Toxocara</taxon>
    </lineage>
</organism>
<dbReference type="EMBL" id="UYWY01021379">
    <property type="protein sequence ID" value="VDM44003.1"/>
    <property type="molecule type" value="Genomic_DNA"/>
</dbReference>
<dbReference type="Proteomes" id="UP000050794">
    <property type="component" value="Unassembled WGS sequence"/>
</dbReference>
<reference evidence="4" key="1">
    <citation type="submission" date="2016-06" db="UniProtKB">
        <authorList>
            <consortium name="WormBaseParasite"/>
        </authorList>
    </citation>
    <scope>IDENTIFICATION</scope>
</reference>
<reference evidence="2 3" key="2">
    <citation type="submission" date="2018-11" db="EMBL/GenBank/DDBJ databases">
        <authorList>
            <consortium name="Pathogen Informatics"/>
        </authorList>
    </citation>
    <scope>NUCLEOTIDE SEQUENCE [LARGE SCALE GENOMIC DNA]</scope>
</reference>
<protein>
    <submittedName>
        <fullName evidence="2 4">Uncharacterized protein</fullName>
    </submittedName>
</protein>
<feature type="region of interest" description="Disordered" evidence="1">
    <location>
        <begin position="1"/>
        <end position="39"/>
    </location>
</feature>
<sequence>MGKLSRSKKLDKMPKQLDQGGFKSSSTNDALQDDSQEKSAFEVLKMDKKEDESLVNSALTSVGTPLASKKRRKRRGNDGIGAKRAFIRSTSEILAEKRAKVRVLIPSI</sequence>
<keyword evidence="3" id="KW-1185">Reference proteome</keyword>
<name>A0A183UW12_TOXCA</name>
<gene>
    <name evidence="2" type="ORF">TCNE_LOCUS12682</name>
</gene>
<accession>A0A183UW12</accession>
<proteinExistence type="predicted"/>
<evidence type="ECO:0000313" key="2">
    <source>
        <dbReference type="EMBL" id="VDM44003.1"/>
    </source>
</evidence>
<dbReference type="WBParaSite" id="TCNE_0001268201-mRNA-1">
    <property type="protein sequence ID" value="TCNE_0001268201-mRNA-1"/>
    <property type="gene ID" value="TCNE_0001268201"/>
</dbReference>
<evidence type="ECO:0000313" key="4">
    <source>
        <dbReference type="WBParaSite" id="TCNE_0001268201-mRNA-1"/>
    </source>
</evidence>
<evidence type="ECO:0000256" key="1">
    <source>
        <dbReference type="SAM" id="MobiDB-lite"/>
    </source>
</evidence>
<evidence type="ECO:0000313" key="3">
    <source>
        <dbReference type="Proteomes" id="UP000050794"/>
    </source>
</evidence>
<dbReference type="AlphaFoldDB" id="A0A183UW12"/>